<dbReference type="InterPro" id="IPR000825">
    <property type="entry name" value="SUF_FeS_clus_asmbl_SufBD_core"/>
</dbReference>
<dbReference type="AlphaFoldDB" id="A0A1B2I2A4"/>
<organism evidence="3 4">
    <name type="scientific">Cloacibacillus porcorum</name>
    <dbReference type="NCBI Taxonomy" id="1197717"/>
    <lineage>
        <taxon>Bacteria</taxon>
        <taxon>Thermotogati</taxon>
        <taxon>Synergistota</taxon>
        <taxon>Synergistia</taxon>
        <taxon>Synergistales</taxon>
        <taxon>Synergistaceae</taxon>
        <taxon>Cloacibacillus</taxon>
    </lineage>
</organism>
<gene>
    <name evidence="3" type="ORF">BED41_02740</name>
</gene>
<dbReference type="SUPFAM" id="SSF101960">
    <property type="entry name" value="Stabilizer of iron transporter SufD"/>
    <property type="match status" value="1"/>
</dbReference>
<dbReference type="GO" id="GO:0016226">
    <property type="term" value="P:iron-sulfur cluster assembly"/>
    <property type="evidence" value="ECO:0007669"/>
    <property type="project" value="InterPro"/>
</dbReference>
<dbReference type="STRING" id="1197717.BED41_02740"/>
<protein>
    <recommendedName>
        <fullName evidence="2">SUF system FeS cluster assembly SufBD core domain-containing protein</fullName>
    </recommendedName>
</protein>
<evidence type="ECO:0000256" key="1">
    <source>
        <dbReference type="ARBA" id="ARBA00043967"/>
    </source>
</evidence>
<name>A0A1B2I2A4_9BACT</name>
<dbReference type="InterPro" id="IPR055346">
    <property type="entry name" value="Fe-S_cluster_assembly_SufBD"/>
</dbReference>
<proteinExistence type="inferred from homology"/>
<evidence type="ECO:0000259" key="2">
    <source>
        <dbReference type="Pfam" id="PF01458"/>
    </source>
</evidence>
<sequence length="391" mass="43135">MKEEFRVDEHLDDFRADAPVHDEIKNIAELPAGDRERLLRAGIDDEEKAAGTFVHADHNTVYCNANLKGVELMPISYALFKYDGLKDYCWKIIEKEKDPFTELAAKRSEGGYFIRTEKGAKVDYPVQACMYIETDALAQDVHNIVIAEEGSELNIISGCASGPNVRSGLHVGVSEMYVKKGATLSFTMVHDWAEEMSVRPRTVVVVEEGGRYISNYICLKPAKDLQMYPTVYLNGEDSVATFNTVLMAGPGSKMDTGSRVYLRGRGSRAEIVSRTVSTGGDIYARGHLIGEEAGVKAHLECNGLLLSNQGKIHAIPELEARHKDLEMSHEAAVGKINQEETEYLMARGLSETEAQSLIIKGFLSLDILGLPESLRKDVERTIEESTAAGAM</sequence>
<evidence type="ECO:0000313" key="4">
    <source>
        <dbReference type="Proteomes" id="UP000093044"/>
    </source>
</evidence>
<dbReference type="GeneID" id="83056769"/>
<dbReference type="PANTHER" id="PTHR30508">
    <property type="entry name" value="FES CLUSTER ASSEMBLY PROTEIN SUF"/>
    <property type="match status" value="1"/>
</dbReference>
<feature type="domain" description="SUF system FeS cluster assembly SufBD core" evidence="2">
    <location>
        <begin position="135"/>
        <end position="362"/>
    </location>
</feature>
<dbReference type="Proteomes" id="UP000093044">
    <property type="component" value="Chromosome"/>
</dbReference>
<dbReference type="OrthoDB" id="9803529at2"/>
<dbReference type="KEGG" id="cpor:BED41_02740"/>
<dbReference type="EMBL" id="CP016757">
    <property type="protein sequence ID" value="ANZ44100.1"/>
    <property type="molecule type" value="Genomic_DNA"/>
</dbReference>
<accession>A0A1B2I2A4</accession>
<comment type="similarity">
    <text evidence="1">Belongs to the iron-sulfur cluster assembly SufBD family.</text>
</comment>
<dbReference type="RefSeq" id="WP_066742812.1">
    <property type="nucleotide sequence ID" value="NZ_CP016757.1"/>
</dbReference>
<dbReference type="PANTHER" id="PTHR30508:SF1">
    <property type="entry name" value="UPF0051 PROTEIN ABCI8, CHLOROPLASTIC-RELATED"/>
    <property type="match status" value="1"/>
</dbReference>
<evidence type="ECO:0000313" key="3">
    <source>
        <dbReference type="EMBL" id="ANZ44100.1"/>
    </source>
</evidence>
<keyword evidence="4" id="KW-1185">Reference proteome</keyword>
<dbReference type="InterPro" id="IPR037284">
    <property type="entry name" value="SUF_FeS_clus_asmbl_SufBD_sf"/>
</dbReference>
<reference evidence="3" key="1">
    <citation type="submission" date="2016-08" db="EMBL/GenBank/DDBJ databases">
        <title>Complete genome of Cloacibacillus porcorum.</title>
        <authorList>
            <person name="Looft T."/>
            <person name="Bayles D.O."/>
            <person name="Alt D.P."/>
        </authorList>
    </citation>
    <scope>NUCLEOTIDE SEQUENCE [LARGE SCALE GENOMIC DNA]</scope>
    <source>
        <strain evidence="3">CL-84</strain>
    </source>
</reference>
<dbReference type="Pfam" id="PF01458">
    <property type="entry name" value="SUFBD_core"/>
    <property type="match status" value="1"/>
</dbReference>